<dbReference type="EMBL" id="JAOVZO020000018">
    <property type="protein sequence ID" value="MDC8013894.1"/>
    <property type="molecule type" value="Genomic_DNA"/>
</dbReference>
<keyword evidence="2" id="KW-0749">Sporulation</keyword>
<evidence type="ECO:0000313" key="4">
    <source>
        <dbReference type="Proteomes" id="UP001139971"/>
    </source>
</evidence>
<dbReference type="RefSeq" id="WP_263541539.1">
    <property type="nucleotide sequence ID" value="NZ_JAOVZO020000018.1"/>
</dbReference>
<dbReference type="GO" id="GO:0005576">
    <property type="term" value="C:extracellular region"/>
    <property type="evidence" value="ECO:0007669"/>
    <property type="project" value="InterPro"/>
</dbReference>
<dbReference type="SUPFAM" id="SSF55676">
    <property type="entry name" value="CytB endotoxin-like"/>
    <property type="match status" value="1"/>
</dbReference>
<name>A0A9X3YLP0_9GAMM</name>
<sequence length="211" mass="23177">MIAPAVVGRRVHLVGPLSAAPTPFEEIYALDDPSWARQAFDTARLLQRAATSGSGVDLDDIARYAAHQPGWGVAARYMPLLSQERDRAGDMIERVQNALLAYLGLPLSERMREQFNATIAYAFVNLAAQRNAPWLVFAREADGCARYRYSLLFALHAAAGGSSLCLAPVVLDVRVDRDVERARLVTVKDEIGCSVRIDALKLFLPRPRAGE</sequence>
<gene>
    <name evidence="3" type="ORF">OD750_015225</name>
</gene>
<protein>
    <submittedName>
        <fullName evidence="3">Uncharacterized protein</fullName>
    </submittedName>
</protein>
<evidence type="ECO:0000256" key="2">
    <source>
        <dbReference type="ARBA" id="ARBA00022969"/>
    </source>
</evidence>
<dbReference type="Proteomes" id="UP001139971">
    <property type="component" value="Unassembled WGS sequence"/>
</dbReference>
<accession>A0A9X3YLP0</accession>
<dbReference type="InterPro" id="IPR035918">
    <property type="entry name" value="CytB_endotoxin-like_sf"/>
</dbReference>
<proteinExistence type="inferred from homology"/>
<dbReference type="InterPro" id="IPR001615">
    <property type="entry name" value="Endotoxin_CytB"/>
</dbReference>
<comment type="similarity">
    <text evidence="1">Belongs to the cyt1/cyt2 endotoxin family.</text>
</comment>
<keyword evidence="4" id="KW-1185">Reference proteome</keyword>
<dbReference type="GO" id="GO:0030435">
    <property type="term" value="P:sporulation resulting in formation of a cellular spore"/>
    <property type="evidence" value="ECO:0007669"/>
    <property type="project" value="UniProtKB-KW"/>
</dbReference>
<evidence type="ECO:0000256" key="1">
    <source>
        <dbReference type="ARBA" id="ARBA00009676"/>
    </source>
</evidence>
<comment type="caution">
    <text evidence="3">The sequence shown here is derived from an EMBL/GenBank/DDBJ whole genome shotgun (WGS) entry which is preliminary data.</text>
</comment>
<dbReference type="Gene3D" id="3.40.198.10">
    <property type="entry name" value="Delta-endotoxin CytB-like"/>
    <property type="match status" value="1"/>
</dbReference>
<dbReference type="Pfam" id="PF01338">
    <property type="entry name" value="Bac_thur_toxin"/>
    <property type="match status" value="1"/>
</dbReference>
<reference evidence="3" key="1">
    <citation type="submission" date="2023-02" db="EMBL/GenBank/DDBJ databases">
        <title>Tahibacter soli sp. nov. isolated from soil.</title>
        <authorList>
            <person name="Baek J.H."/>
            <person name="Lee J.K."/>
            <person name="Choi D.G."/>
            <person name="Jeon C.O."/>
        </authorList>
    </citation>
    <scope>NUCLEOTIDE SEQUENCE</scope>
    <source>
        <strain evidence="3">BL</strain>
    </source>
</reference>
<evidence type="ECO:0000313" key="3">
    <source>
        <dbReference type="EMBL" id="MDC8013894.1"/>
    </source>
</evidence>
<organism evidence="3 4">
    <name type="scientific">Tahibacter soli</name>
    <dbReference type="NCBI Taxonomy" id="2983605"/>
    <lineage>
        <taxon>Bacteria</taxon>
        <taxon>Pseudomonadati</taxon>
        <taxon>Pseudomonadota</taxon>
        <taxon>Gammaproteobacteria</taxon>
        <taxon>Lysobacterales</taxon>
        <taxon>Rhodanobacteraceae</taxon>
        <taxon>Tahibacter</taxon>
    </lineage>
</organism>
<dbReference type="AlphaFoldDB" id="A0A9X3YLP0"/>